<sequence length="99" mass="11494">MAAITPSRTIQTATIMKDDQQNDLDYDLKDDNEDDKDEDEDKDKDDNVLTMNQMQRMLRDMSIAVLRELRDFSLDNDNINPDDDNNAQQNNQNNNNNKG</sequence>
<name>A0ACC1AXS9_9ROSI</name>
<evidence type="ECO:0000313" key="1">
    <source>
        <dbReference type="EMBL" id="KAJ0091425.1"/>
    </source>
</evidence>
<protein>
    <submittedName>
        <fullName evidence="1">Uncharacterized protein</fullName>
    </submittedName>
</protein>
<keyword evidence="2" id="KW-1185">Reference proteome</keyword>
<reference evidence="2" key="1">
    <citation type="journal article" date="2023" name="G3 (Bethesda)">
        <title>Genome assembly and association tests identify interacting loci associated with vigor, precocity, and sex in interspecific pistachio rootstocks.</title>
        <authorList>
            <person name="Palmer W."/>
            <person name="Jacygrad E."/>
            <person name="Sagayaradj S."/>
            <person name="Cavanaugh K."/>
            <person name="Han R."/>
            <person name="Bertier L."/>
            <person name="Beede B."/>
            <person name="Kafkas S."/>
            <person name="Golino D."/>
            <person name="Preece J."/>
            <person name="Michelmore R."/>
        </authorList>
    </citation>
    <scope>NUCLEOTIDE SEQUENCE [LARGE SCALE GENOMIC DNA]</scope>
</reference>
<proteinExistence type="predicted"/>
<comment type="caution">
    <text evidence="1">The sequence shown here is derived from an EMBL/GenBank/DDBJ whole genome shotgun (WGS) entry which is preliminary data.</text>
</comment>
<dbReference type="EMBL" id="CM047904">
    <property type="protein sequence ID" value="KAJ0091425.1"/>
    <property type="molecule type" value="Genomic_DNA"/>
</dbReference>
<evidence type="ECO:0000313" key="2">
    <source>
        <dbReference type="Proteomes" id="UP001164250"/>
    </source>
</evidence>
<dbReference type="Proteomes" id="UP001164250">
    <property type="component" value="Chromosome 8"/>
</dbReference>
<gene>
    <name evidence="1" type="ORF">Patl1_14772</name>
</gene>
<accession>A0ACC1AXS9</accession>
<organism evidence="1 2">
    <name type="scientific">Pistacia atlantica</name>
    <dbReference type="NCBI Taxonomy" id="434234"/>
    <lineage>
        <taxon>Eukaryota</taxon>
        <taxon>Viridiplantae</taxon>
        <taxon>Streptophyta</taxon>
        <taxon>Embryophyta</taxon>
        <taxon>Tracheophyta</taxon>
        <taxon>Spermatophyta</taxon>
        <taxon>Magnoliopsida</taxon>
        <taxon>eudicotyledons</taxon>
        <taxon>Gunneridae</taxon>
        <taxon>Pentapetalae</taxon>
        <taxon>rosids</taxon>
        <taxon>malvids</taxon>
        <taxon>Sapindales</taxon>
        <taxon>Anacardiaceae</taxon>
        <taxon>Pistacia</taxon>
    </lineage>
</organism>